<dbReference type="Proteomes" id="UP000184300">
    <property type="component" value="Unassembled WGS sequence"/>
</dbReference>
<dbReference type="VEuPathDB" id="FungiDB:ASPGLDRAFT_1169278"/>
<reference evidence="3" key="1">
    <citation type="journal article" date="2017" name="Genome Biol.">
        <title>Comparative genomics reveals high biological diversity and specific adaptations in the industrially and medically important fungal genus Aspergillus.</title>
        <authorList>
            <person name="de Vries R.P."/>
            <person name="Riley R."/>
            <person name="Wiebenga A."/>
            <person name="Aguilar-Osorio G."/>
            <person name="Amillis S."/>
            <person name="Uchima C.A."/>
            <person name="Anderluh G."/>
            <person name="Asadollahi M."/>
            <person name="Askin M."/>
            <person name="Barry K."/>
            <person name="Battaglia E."/>
            <person name="Bayram O."/>
            <person name="Benocci T."/>
            <person name="Braus-Stromeyer S.A."/>
            <person name="Caldana C."/>
            <person name="Canovas D."/>
            <person name="Cerqueira G.C."/>
            <person name="Chen F."/>
            <person name="Chen W."/>
            <person name="Choi C."/>
            <person name="Clum A."/>
            <person name="Dos Santos R.A."/>
            <person name="Damasio A.R."/>
            <person name="Diallinas G."/>
            <person name="Emri T."/>
            <person name="Fekete E."/>
            <person name="Flipphi M."/>
            <person name="Freyberg S."/>
            <person name="Gallo A."/>
            <person name="Gournas C."/>
            <person name="Habgood R."/>
            <person name="Hainaut M."/>
            <person name="Harispe M.L."/>
            <person name="Henrissat B."/>
            <person name="Hilden K.S."/>
            <person name="Hope R."/>
            <person name="Hossain A."/>
            <person name="Karabika E."/>
            <person name="Karaffa L."/>
            <person name="Karanyi Z."/>
            <person name="Krasevec N."/>
            <person name="Kuo A."/>
            <person name="Kusch H."/>
            <person name="LaButti K."/>
            <person name="Lagendijk E.L."/>
            <person name="Lapidus A."/>
            <person name="Levasseur A."/>
            <person name="Lindquist E."/>
            <person name="Lipzen A."/>
            <person name="Logrieco A.F."/>
            <person name="MacCabe A."/>
            <person name="Maekelae M.R."/>
            <person name="Malavazi I."/>
            <person name="Melin P."/>
            <person name="Meyer V."/>
            <person name="Mielnichuk N."/>
            <person name="Miskei M."/>
            <person name="Molnar A.P."/>
            <person name="Mule G."/>
            <person name="Ngan C.Y."/>
            <person name="Orejas M."/>
            <person name="Orosz E."/>
            <person name="Ouedraogo J.P."/>
            <person name="Overkamp K.M."/>
            <person name="Park H.-S."/>
            <person name="Perrone G."/>
            <person name="Piumi F."/>
            <person name="Punt P.J."/>
            <person name="Ram A.F."/>
            <person name="Ramon A."/>
            <person name="Rauscher S."/>
            <person name="Record E."/>
            <person name="Riano-Pachon D.M."/>
            <person name="Robert V."/>
            <person name="Roehrig J."/>
            <person name="Ruller R."/>
            <person name="Salamov A."/>
            <person name="Salih N.S."/>
            <person name="Samson R.A."/>
            <person name="Sandor E."/>
            <person name="Sanguinetti M."/>
            <person name="Schuetze T."/>
            <person name="Sepcic K."/>
            <person name="Shelest E."/>
            <person name="Sherlock G."/>
            <person name="Sophianopoulou V."/>
            <person name="Squina F.M."/>
            <person name="Sun H."/>
            <person name="Susca A."/>
            <person name="Todd R.B."/>
            <person name="Tsang A."/>
            <person name="Unkles S.E."/>
            <person name="van de Wiele N."/>
            <person name="van Rossen-Uffink D."/>
            <person name="Oliveira J.V."/>
            <person name="Vesth T.C."/>
            <person name="Visser J."/>
            <person name="Yu J.-H."/>
            <person name="Zhou M."/>
            <person name="Andersen M.R."/>
            <person name="Archer D.B."/>
            <person name="Baker S.E."/>
            <person name="Benoit I."/>
            <person name="Brakhage A.A."/>
            <person name="Braus G.H."/>
            <person name="Fischer R."/>
            <person name="Frisvad J.C."/>
            <person name="Goldman G.H."/>
            <person name="Houbraken J."/>
            <person name="Oakley B."/>
            <person name="Pocsi I."/>
            <person name="Scazzocchio C."/>
            <person name="Seiboth B."/>
            <person name="vanKuyk P.A."/>
            <person name="Wortman J."/>
            <person name="Dyer P.S."/>
            <person name="Grigoriev I.V."/>
        </authorList>
    </citation>
    <scope>NUCLEOTIDE SEQUENCE [LARGE SCALE GENOMIC DNA]</scope>
    <source>
        <strain evidence="3">CBS 516.65</strain>
    </source>
</reference>
<organism evidence="2 3">
    <name type="scientific">Aspergillus glaucus CBS 516.65</name>
    <dbReference type="NCBI Taxonomy" id="1160497"/>
    <lineage>
        <taxon>Eukaryota</taxon>
        <taxon>Fungi</taxon>
        <taxon>Dikarya</taxon>
        <taxon>Ascomycota</taxon>
        <taxon>Pezizomycotina</taxon>
        <taxon>Eurotiomycetes</taxon>
        <taxon>Eurotiomycetidae</taxon>
        <taxon>Eurotiales</taxon>
        <taxon>Aspergillaceae</taxon>
        <taxon>Aspergillus</taxon>
        <taxon>Aspergillus subgen. Aspergillus</taxon>
    </lineage>
</organism>
<dbReference type="EMBL" id="KV878891">
    <property type="protein sequence ID" value="OJJ87393.1"/>
    <property type="molecule type" value="Genomic_DNA"/>
</dbReference>
<dbReference type="GeneID" id="34456079"/>
<accession>A0A1L9VTY7</accession>
<name>A0A1L9VTY7_ASPGL</name>
<dbReference type="RefSeq" id="XP_022404082.1">
    <property type="nucleotide sequence ID" value="XM_022539818.1"/>
</dbReference>
<evidence type="ECO:0000313" key="2">
    <source>
        <dbReference type="EMBL" id="OJJ87393.1"/>
    </source>
</evidence>
<keyword evidence="3" id="KW-1185">Reference proteome</keyword>
<dbReference type="AlphaFoldDB" id="A0A1L9VTY7"/>
<proteinExistence type="predicted"/>
<feature type="region of interest" description="Disordered" evidence="1">
    <location>
        <begin position="87"/>
        <end position="111"/>
    </location>
</feature>
<protein>
    <submittedName>
        <fullName evidence="2">Uncharacterized protein</fullName>
    </submittedName>
</protein>
<evidence type="ECO:0000256" key="1">
    <source>
        <dbReference type="SAM" id="MobiDB-lite"/>
    </source>
</evidence>
<gene>
    <name evidence="2" type="ORF">ASPGLDRAFT_1169278</name>
</gene>
<evidence type="ECO:0000313" key="3">
    <source>
        <dbReference type="Proteomes" id="UP000184300"/>
    </source>
</evidence>
<feature type="compositionally biased region" description="Acidic residues" evidence="1">
    <location>
        <begin position="94"/>
        <end position="105"/>
    </location>
</feature>
<sequence>MESQEHNFETTLLFFADHLPNNYLFAMTLSPPRWKLAAVENEMNNHSDHLVALETGSNEACTFPSWQENSPYTEYEFLPRRTGHFTEHSVTQESTDDQEDSESDCSENKTNVSITVETSPSRCIIEIAGTRQENWHHPETLSNTRRRLLCCPVFDD</sequence>